<accession>A0A1G2H708</accession>
<dbReference type="STRING" id="1802158.A2827_02370"/>
<comment type="similarity">
    <text evidence="1 4">Belongs to the IF-1 family.</text>
</comment>
<feature type="domain" description="S1-like" evidence="6">
    <location>
        <begin position="1"/>
        <end position="72"/>
    </location>
</feature>
<dbReference type="GO" id="GO:0005829">
    <property type="term" value="C:cytosol"/>
    <property type="evidence" value="ECO:0007669"/>
    <property type="project" value="TreeGrafter"/>
</dbReference>
<dbReference type="Pfam" id="PF01176">
    <property type="entry name" value="eIF-1a"/>
    <property type="match status" value="1"/>
</dbReference>
<keyword evidence="4" id="KW-0694">RNA-binding</keyword>
<sequence>MSVKNEENRIDGVASEALPNATFRVKLVDGREVLAHLSGKMRLNFIRILQGDRVSVELSPDGTMGRIVYRYK</sequence>
<comment type="function">
    <text evidence="4">One of the essential components for the initiation of protein synthesis. Stabilizes the binding of IF-2 and IF-3 on the 30S subunit to which N-formylmethionyl-tRNA(fMet) subsequently binds. Helps modulate mRNA selection, yielding the 30S pre-initiation complex (PIC). Upon addition of the 50S ribosomal subunit IF-1, IF-2 and IF-3 are released leaving the mature 70S translation initiation complex.</text>
</comment>
<name>A0A1G2H708_9BACT</name>
<dbReference type="PANTHER" id="PTHR33370:SF1">
    <property type="entry name" value="TRANSLATION INITIATION FACTOR IF-1, CHLOROPLASTIC"/>
    <property type="match status" value="1"/>
</dbReference>
<comment type="caution">
    <text evidence="7">The sequence shown here is derived from an EMBL/GenBank/DDBJ whole genome shotgun (WGS) entry which is preliminary data.</text>
</comment>
<keyword evidence="2 4" id="KW-0396">Initiation factor</keyword>
<protein>
    <recommendedName>
        <fullName evidence="4 5">Translation initiation factor IF-1</fullName>
    </recommendedName>
</protein>
<dbReference type="GO" id="GO:0019843">
    <property type="term" value="F:rRNA binding"/>
    <property type="evidence" value="ECO:0007669"/>
    <property type="project" value="UniProtKB-UniRule"/>
</dbReference>
<evidence type="ECO:0000256" key="3">
    <source>
        <dbReference type="ARBA" id="ARBA00022917"/>
    </source>
</evidence>
<dbReference type="NCBIfam" id="TIGR00008">
    <property type="entry name" value="infA"/>
    <property type="match status" value="1"/>
</dbReference>
<dbReference type="SUPFAM" id="SSF50249">
    <property type="entry name" value="Nucleic acid-binding proteins"/>
    <property type="match status" value="1"/>
</dbReference>
<dbReference type="GO" id="GO:0003743">
    <property type="term" value="F:translation initiation factor activity"/>
    <property type="evidence" value="ECO:0007669"/>
    <property type="project" value="UniProtKB-UniRule"/>
</dbReference>
<dbReference type="HAMAP" id="MF_00075">
    <property type="entry name" value="IF_1"/>
    <property type="match status" value="1"/>
</dbReference>
<dbReference type="EMBL" id="MHOD01000012">
    <property type="protein sequence ID" value="OGZ58252.1"/>
    <property type="molecule type" value="Genomic_DNA"/>
</dbReference>
<evidence type="ECO:0000256" key="5">
    <source>
        <dbReference type="NCBIfam" id="TIGR00008"/>
    </source>
</evidence>
<dbReference type="InterPro" id="IPR004368">
    <property type="entry name" value="TIF_IF1"/>
</dbReference>
<keyword evidence="3 4" id="KW-0648">Protein biosynthesis</keyword>
<dbReference type="PANTHER" id="PTHR33370">
    <property type="entry name" value="TRANSLATION INITIATION FACTOR IF-1, CHLOROPLASTIC"/>
    <property type="match status" value="1"/>
</dbReference>
<dbReference type="InterPro" id="IPR006196">
    <property type="entry name" value="RNA-binding_domain_S1_IF1"/>
</dbReference>
<comment type="subunit">
    <text evidence="4">Component of the 30S ribosomal translation pre-initiation complex which assembles on the 30S ribosome in the order IF-2 and IF-3, IF-1 and N-formylmethionyl-tRNA(fMet); mRNA recruitment can occur at any time during PIC assembly.</text>
</comment>
<reference evidence="7 8" key="1">
    <citation type="journal article" date="2016" name="Nat. Commun.">
        <title>Thousands of microbial genomes shed light on interconnected biogeochemical processes in an aquifer system.</title>
        <authorList>
            <person name="Anantharaman K."/>
            <person name="Brown C.T."/>
            <person name="Hug L.A."/>
            <person name="Sharon I."/>
            <person name="Castelle C.J."/>
            <person name="Probst A.J."/>
            <person name="Thomas B.C."/>
            <person name="Singh A."/>
            <person name="Wilkins M.J."/>
            <person name="Karaoz U."/>
            <person name="Brodie E.L."/>
            <person name="Williams K.H."/>
            <person name="Hubbard S.S."/>
            <person name="Banfield J.F."/>
        </authorList>
    </citation>
    <scope>NUCLEOTIDE SEQUENCE [LARGE SCALE GENOMIC DNA]</scope>
</reference>
<gene>
    <name evidence="4" type="primary">infA</name>
    <name evidence="7" type="ORF">A2827_02370</name>
</gene>
<dbReference type="InterPro" id="IPR012340">
    <property type="entry name" value="NA-bd_OB-fold"/>
</dbReference>
<dbReference type="PROSITE" id="PS50832">
    <property type="entry name" value="S1_IF1_TYPE"/>
    <property type="match status" value="1"/>
</dbReference>
<evidence type="ECO:0000256" key="4">
    <source>
        <dbReference type="HAMAP-Rule" id="MF_00075"/>
    </source>
</evidence>
<dbReference type="Gene3D" id="2.40.50.140">
    <property type="entry name" value="Nucleic acid-binding proteins"/>
    <property type="match status" value="1"/>
</dbReference>
<keyword evidence="4" id="KW-0699">rRNA-binding</keyword>
<organism evidence="7 8">
    <name type="scientific">Candidatus Spechtbacteria bacterium RIFCSPHIGHO2_01_FULL_43_30</name>
    <dbReference type="NCBI Taxonomy" id="1802158"/>
    <lineage>
        <taxon>Bacteria</taxon>
        <taxon>Candidatus Spechtiibacteriota</taxon>
    </lineage>
</organism>
<dbReference type="FunFam" id="2.40.50.140:FF:000002">
    <property type="entry name" value="Translation initiation factor IF-1"/>
    <property type="match status" value="1"/>
</dbReference>
<evidence type="ECO:0000256" key="2">
    <source>
        <dbReference type="ARBA" id="ARBA00022540"/>
    </source>
</evidence>
<dbReference type="CDD" id="cd04451">
    <property type="entry name" value="S1_IF1"/>
    <property type="match status" value="1"/>
</dbReference>
<evidence type="ECO:0000259" key="6">
    <source>
        <dbReference type="PROSITE" id="PS50832"/>
    </source>
</evidence>
<dbReference type="AlphaFoldDB" id="A0A1G2H708"/>
<proteinExistence type="inferred from homology"/>
<dbReference type="Proteomes" id="UP000177932">
    <property type="component" value="Unassembled WGS sequence"/>
</dbReference>
<comment type="subcellular location">
    <subcellularLocation>
        <location evidence="4">Cytoplasm</location>
    </subcellularLocation>
</comment>
<keyword evidence="4" id="KW-0963">Cytoplasm</keyword>
<evidence type="ECO:0000313" key="7">
    <source>
        <dbReference type="EMBL" id="OGZ58252.1"/>
    </source>
</evidence>
<evidence type="ECO:0000313" key="8">
    <source>
        <dbReference type="Proteomes" id="UP000177932"/>
    </source>
</evidence>
<dbReference type="GO" id="GO:0043022">
    <property type="term" value="F:ribosome binding"/>
    <property type="evidence" value="ECO:0007669"/>
    <property type="project" value="UniProtKB-UniRule"/>
</dbReference>
<evidence type="ECO:0000256" key="1">
    <source>
        <dbReference type="ARBA" id="ARBA00010939"/>
    </source>
</evidence>